<comment type="caution">
    <text evidence="2">The sequence shown here is derived from an EMBL/GenBank/DDBJ whole genome shotgun (WGS) entry which is preliminary data.</text>
</comment>
<dbReference type="Gene3D" id="3.30.420.40">
    <property type="match status" value="2"/>
</dbReference>
<organism evidence="2 3">
    <name type="scientific">Candidatus Avipropionibacterium avicola</name>
    <dbReference type="NCBI Taxonomy" id="2840701"/>
    <lineage>
        <taxon>Bacteria</taxon>
        <taxon>Bacillati</taxon>
        <taxon>Actinomycetota</taxon>
        <taxon>Actinomycetes</taxon>
        <taxon>Propionibacteriales</taxon>
        <taxon>Propionibacteriaceae</taxon>
        <taxon>Propionibacteriaceae incertae sedis</taxon>
        <taxon>Candidatus Avipropionibacterium</taxon>
    </lineage>
</organism>
<evidence type="ECO:0000313" key="2">
    <source>
        <dbReference type="EMBL" id="HIT74292.1"/>
    </source>
</evidence>
<accession>A0A9D1GVY1</accession>
<evidence type="ECO:0000313" key="3">
    <source>
        <dbReference type="Proteomes" id="UP000886842"/>
    </source>
</evidence>
<dbReference type="AlphaFoldDB" id="A0A9D1GVY1"/>
<dbReference type="SUPFAM" id="SSF53067">
    <property type="entry name" value="Actin-like ATPase domain"/>
    <property type="match status" value="1"/>
</dbReference>
<dbReference type="InterPro" id="IPR000600">
    <property type="entry name" value="ROK"/>
</dbReference>
<dbReference type="Gene3D" id="1.10.10.10">
    <property type="entry name" value="Winged helix-like DNA-binding domain superfamily/Winged helix DNA-binding domain"/>
    <property type="match status" value="1"/>
</dbReference>
<dbReference type="Pfam" id="PF13412">
    <property type="entry name" value="HTH_24"/>
    <property type="match status" value="1"/>
</dbReference>
<sequence length="369" mass="38879">MPYRLTGADTTLVRRWNSRAVLKTLRSGPGTTLTALASAAGLSRQTTAAVLEELSQRGLVDELDPTSGHSGRPARRYRFCSGAGHAVGLSFAPDHVQVIVSDLDATVVARTRQDVGEETPAPERLALAHDLAQHCLRDIGPVWGVGIGTSGVIDREGRVRLSTRIPGWTGLDLPAVVGEWFDAPVHAVNDASLAALAEQRLGSARDASDVVLMLTGHRIGYGFLLDGEVHIGQTGAAGELGKLPYLFGKDPSAVLRRVGRRVTEIFVAARAGDPAACELVDEIARGMARSASVMVMVVNPELVVIAGDYVAGGDLLLDPVREHLSGMCLSVPEVALSALGTDGVALGAVQLALDRIEDSHHLLGPAERM</sequence>
<dbReference type="PANTHER" id="PTHR18964:SF149">
    <property type="entry name" value="BIFUNCTIONAL UDP-N-ACETYLGLUCOSAMINE 2-EPIMERASE_N-ACETYLMANNOSAMINE KINASE"/>
    <property type="match status" value="1"/>
</dbReference>
<dbReference type="InterPro" id="IPR036390">
    <property type="entry name" value="WH_DNA-bd_sf"/>
</dbReference>
<dbReference type="PANTHER" id="PTHR18964">
    <property type="entry name" value="ROK (REPRESSOR, ORF, KINASE) FAMILY"/>
    <property type="match status" value="1"/>
</dbReference>
<dbReference type="Pfam" id="PF00480">
    <property type="entry name" value="ROK"/>
    <property type="match status" value="2"/>
</dbReference>
<gene>
    <name evidence="2" type="ORF">IAA98_01735</name>
</gene>
<name>A0A9D1GVY1_9ACTN</name>
<reference evidence="2" key="2">
    <citation type="journal article" date="2021" name="PeerJ">
        <title>Extensive microbial diversity within the chicken gut microbiome revealed by metagenomics and culture.</title>
        <authorList>
            <person name="Gilroy R."/>
            <person name="Ravi A."/>
            <person name="Getino M."/>
            <person name="Pursley I."/>
            <person name="Horton D.L."/>
            <person name="Alikhan N.F."/>
            <person name="Baker D."/>
            <person name="Gharbi K."/>
            <person name="Hall N."/>
            <person name="Watson M."/>
            <person name="Adriaenssens E.M."/>
            <person name="Foster-Nyarko E."/>
            <person name="Jarju S."/>
            <person name="Secka A."/>
            <person name="Antonio M."/>
            <person name="Oren A."/>
            <person name="Chaudhuri R.R."/>
            <person name="La Ragione R."/>
            <person name="Hildebrand F."/>
            <person name="Pallen M.J."/>
        </authorList>
    </citation>
    <scope>NUCLEOTIDE SEQUENCE</scope>
    <source>
        <strain evidence="2">ChiGjej1B1-24693</strain>
    </source>
</reference>
<dbReference type="EMBL" id="DVLP01000050">
    <property type="protein sequence ID" value="HIT74292.1"/>
    <property type="molecule type" value="Genomic_DNA"/>
</dbReference>
<dbReference type="InterPro" id="IPR036388">
    <property type="entry name" value="WH-like_DNA-bd_sf"/>
</dbReference>
<dbReference type="InterPro" id="IPR043129">
    <property type="entry name" value="ATPase_NBD"/>
</dbReference>
<dbReference type="Proteomes" id="UP000886842">
    <property type="component" value="Unassembled WGS sequence"/>
</dbReference>
<proteinExistence type="inferred from homology"/>
<dbReference type="SUPFAM" id="SSF46785">
    <property type="entry name" value="Winged helix' DNA-binding domain"/>
    <property type="match status" value="1"/>
</dbReference>
<evidence type="ECO:0000256" key="1">
    <source>
        <dbReference type="ARBA" id="ARBA00006479"/>
    </source>
</evidence>
<comment type="similarity">
    <text evidence="1">Belongs to the ROK (NagC/XylR) family.</text>
</comment>
<reference evidence="2" key="1">
    <citation type="submission" date="2020-10" db="EMBL/GenBank/DDBJ databases">
        <authorList>
            <person name="Gilroy R."/>
        </authorList>
    </citation>
    <scope>NUCLEOTIDE SEQUENCE</scope>
    <source>
        <strain evidence="2">ChiGjej1B1-24693</strain>
    </source>
</reference>
<protein>
    <submittedName>
        <fullName evidence="2">ROK family transcriptional regulator</fullName>
    </submittedName>
</protein>